<dbReference type="EMBL" id="ABIB01000023">
    <property type="protein sequence ID" value="EDP94237.1"/>
    <property type="molecule type" value="Genomic_DNA"/>
</dbReference>
<gene>
    <name evidence="3" type="ORF">KAOT1_00815</name>
</gene>
<dbReference type="STRING" id="391587.KAOT1_00815"/>
<feature type="domain" description="Peptidase C14 caspase" evidence="2">
    <location>
        <begin position="338"/>
        <end position="539"/>
    </location>
</feature>
<keyword evidence="4" id="KW-1185">Reference proteome</keyword>
<dbReference type="OrthoDB" id="7342920at2"/>
<evidence type="ECO:0000313" key="3">
    <source>
        <dbReference type="EMBL" id="EDP94237.1"/>
    </source>
</evidence>
<dbReference type="Pfam" id="PF06282">
    <property type="entry name" value="DUF1036"/>
    <property type="match status" value="1"/>
</dbReference>
<proteinExistence type="predicted"/>
<protein>
    <recommendedName>
        <fullName evidence="2">Peptidase C14 caspase domain-containing protein</fullName>
    </recommendedName>
</protein>
<name>A9EDI6_9FLAO</name>
<sequence length="565" mass="64919">MRRFFTIVFLCFFQLCLAQNFYEIKWKDDSGIQYTALIEFFEKENIKVRVKYTTTSGEYKVAKYKCIGRYHYNEDGTKYFVFDGKDAEMVYSSKNSTTGYSADNFVFKNINANNNFEKLYTYDDNDMMDGKLDNVRDASFKKLDPSKDFTSAYINSYYWKNEPEYTTYTSLVTNTTTTVNTSNTGSSSSSGEKFYRLKFRNKCIKPIKVLIRYLDFNNKWVSKGWWTIDTNKTVYVEDSPNSIFYYYAKTTDGKLVWSDNDNMRDYKGTKYGFRKLEKSNQDYGSWISNITCTNQTNSQTTTTQTTSTSTTNTRDVKVHLVMVADTNDPKIGASVRRDLDDVTNLFQKASREIGVKYSINKLYGNTFDKSSIISKINSLGIKSNDVVIFYYSGHGYNDTRSYNRFPNMSLDGTDLGLESIHKYIKSKGARLNITVGDLCNSIPRSRNSTSRSAEIPFKSGFLFDEDKLKRLFLYSKGSLISTSSSKGEWSFCMTNANGSMGNGHFTNAFINSFAKEASKVNNNNGSWKTLFSRAYQDAKNSTRYQRNQNGKYGQSGFNYNTITYN</sequence>
<feature type="chain" id="PRO_5002738142" description="Peptidase C14 caspase domain-containing protein" evidence="1">
    <location>
        <begin position="19"/>
        <end position="565"/>
    </location>
</feature>
<evidence type="ECO:0000256" key="1">
    <source>
        <dbReference type="SAM" id="SignalP"/>
    </source>
</evidence>
<dbReference type="eggNOG" id="COG4249">
    <property type="taxonomic scope" value="Bacteria"/>
</dbReference>
<feature type="signal peptide" evidence="1">
    <location>
        <begin position="1"/>
        <end position="18"/>
    </location>
</feature>
<dbReference type="HOGENOM" id="CLU_482155_0_0_10"/>
<dbReference type="GO" id="GO:0006508">
    <property type="term" value="P:proteolysis"/>
    <property type="evidence" value="ECO:0007669"/>
    <property type="project" value="InterPro"/>
</dbReference>
<dbReference type="InterPro" id="IPR009380">
    <property type="entry name" value="DUF1036"/>
</dbReference>
<dbReference type="InterPro" id="IPR011600">
    <property type="entry name" value="Pept_C14_caspase"/>
</dbReference>
<dbReference type="GO" id="GO:0004197">
    <property type="term" value="F:cysteine-type endopeptidase activity"/>
    <property type="evidence" value="ECO:0007669"/>
    <property type="project" value="InterPro"/>
</dbReference>
<evidence type="ECO:0000259" key="2">
    <source>
        <dbReference type="Pfam" id="PF00656"/>
    </source>
</evidence>
<dbReference type="RefSeq" id="WP_007092739.1">
    <property type="nucleotide sequence ID" value="NZ_CP142125.1"/>
</dbReference>
<evidence type="ECO:0000313" key="4">
    <source>
        <dbReference type="Proteomes" id="UP000002945"/>
    </source>
</evidence>
<dbReference type="Pfam" id="PF00656">
    <property type="entry name" value="Peptidase_C14"/>
    <property type="match status" value="1"/>
</dbReference>
<dbReference type="Gene3D" id="3.40.50.1460">
    <property type="match status" value="1"/>
</dbReference>
<keyword evidence="1" id="KW-0732">Signal</keyword>
<comment type="caution">
    <text evidence="3">The sequence shown here is derived from an EMBL/GenBank/DDBJ whole genome shotgun (WGS) entry which is preliminary data.</text>
</comment>
<reference evidence="3 4" key="1">
    <citation type="journal article" date="2011" name="J. Bacteriol.">
        <title>Genome sequence of the algicidal bacterium Kordia algicida OT-1.</title>
        <authorList>
            <person name="Lee H.S."/>
            <person name="Kang S.G."/>
            <person name="Kwon K.K."/>
            <person name="Lee J.H."/>
            <person name="Kim S.J."/>
        </authorList>
    </citation>
    <scope>NUCLEOTIDE SEQUENCE [LARGE SCALE GENOMIC DNA]</scope>
    <source>
        <strain evidence="3 4">OT-1</strain>
    </source>
</reference>
<organism evidence="3 4">
    <name type="scientific">Kordia algicida OT-1</name>
    <dbReference type="NCBI Taxonomy" id="391587"/>
    <lineage>
        <taxon>Bacteria</taxon>
        <taxon>Pseudomonadati</taxon>
        <taxon>Bacteroidota</taxon>
        <taxon>Flavobacteriia</taxon>
        <taxon>Flavobacteriales</taxon>
        <taxon>Flavobacteriaceae</taxon>
        <taxon>Kordia</taxon>
    </lineage>
</organism>
<accession>A9EDI6</accession>
<dbReference type="AlphaFoldDB" id="A9EDI6"/>
<dbReference type="Proteomes" id="UP000002945">
    <property type="component" value="Unassembled WGS sequence"/>
</dbReference>